<protein>
    <recommendedName>
        <fullName evidence="2">Serine aminopeptidase S33 domain-containing protein</fullName>
    </recommendedName>
</protein>
<dbReference type="SUPFAM" id="SSF53474">
    <property type="entry name" value="alpha/beta-Hydrolases"/>
    <property type="match status" value="1"/>
</dbReference>
<accession>A0A1G7NTV8</accession>
<feature type="transmembrane region" description="Helical" evidence="1">
    <location>
        <begin position="6"/>
        <end position="27"/>
    </location>
</feature>
<feature type="domain" description="Serine aminopeptidase S33" evidence="2">
    <location>
        <begin position="74"/>
        <end position="177"/>
    </location>
</feature>
<dbReference type="RefSeq" id="WP_090018929.1">
    <property type="nucleotide sequence ID" value="NZ_FNCE01000002.1"/>
</dbReference>
<reference evidence="3 4" key="1">
    <citation type="submission" date="2016-10" db="EMBL/GenBank/DDBJ databases">
        <authorList>
            <person name="de Groot N.N."/>
        </authorList>
    </citation>
    <scope>NUCLEOTIDE SEQUENCE [LARGE SCALE GENOMIC DNA]</scope>
    <source>
        <strain evidence="3 4">DSM 25584</strain>
    </source>
</reference>
<dbReference type="OrthoDB" id="9798884at2"/>
<dbReference type="Proteomes" id="UP000199415">
    <property type="component" value="Unassembled WGS sequence"/>
</dbReference>
<keyword evidence="1" id="KW-1133">Transmembrane helix</keyword>
<organism evidence="3 4">
    <name type="scientific">Limimonas halophila</name>
    <dbReference type="NCBI Taxonomy" id="1082479"/>
    <lineage>
        <taxon>Bacteria</taxon>
        <taxon>Pseudomonadati</taxon>
        <taxon>Pseudomonadota</taxon>
        <taxon>Alphaproteobacteria</taxon>
        <taxon>Rhodospirillales</taxon>
        <taxon>Rhodovibrionaceae</taxon>
        <taxon>Limimonas</taxon>
    </lineage>
</organism>
<gene>
    <name evidence="3" type="ORF">SAMN05216241_102308</name>
</gene>
<keyword evidence="4" id="KW-1185">Reference proteome</keyword>
<dbReference type="Pfam" id="PF12146">
    <property type="entry name" value="Hydrolase_4"/>
    <property type="match status" value="1"/>
</dbReference>
<dbReference type="InterPro" id="IPR029058">
    <property type="entry name" value="AB_hydrolase_fold"/>
</dbReference>
<dbReference type="PANTHER" id="PTHR12277">
    <property type="entry name" value="ALPHA/BETA HYDROLASE DOMAIN-CONTAINING PROTEIN"/>
    <property type="match status" value="1"/>
</dbReference>
<dbReference type="STRING" id="1082479.SAMN05216241_102308"/>
<dbReference type="AlphaFoldDB" id="A0A1G7NTV8"/>
<sequence length="281" mass="29680">MSLMTGVAWTVATGMGLYGLLVSGLHLGQRRLLYRPNPEPPRLSAPYESIGTRTADGVTLRHALASADSADFGVLACHGNAGHLGHRLDKFAPLHAAGWNVAVVGYRGFGGNPGQPSEAGLIADAESVLERLAVLGIPPERVVLYGESLGTGVATALAARRPVAGLVLEGGFTAIADVAQRHYWYVPARRLVRDRFESRARIRTVTAPLLMLHGTADSVVPPDLGERLFAAANAPKTWHSVRGAGHTGVWDQGGREATLRFLARVAGGNASRAAQPALERV</sequence>
<evidence type="ECO:0000313" key="4">
    <source>
        <dbReference type="Proteomes" id="UP000199415"/>
    </source>
</evidence>
<keyword evidence="1" id="KW-0472">Membrane</keyword>
<proteinExistence type="predicted"/>
<dbReference type="PANTHER" id="PTHR12277:SF79">
    <property type="entry name" value="XAA-PRO DIPEPTIDYL-PEPTIDASE-RELATED"/>
    <property type="match status" value="1"/>
</dbReference>
<name>A0A1G7NTV8_9PROT</name>
<evidence type="ECO:0000313" key="3">
    <source>
        <dbReference type="EMBL" id="SDF77495.1"/>
    </source>
</evidence>
<evidence type="ECO:0000259" key="2">
    <source>
        <dbReference type="Pfam" id="PF12146"/>
    </source>
</evidence>
<dbReference type="InterPro" id="IPR022742">
    <property type="entry name" value="Hydrolase_4"/>
</dbReference>
<dbReference type="EMBL" id="FNCE01000002">
    <property type="protein sequence ID" value="SDF77495.1"/>
    <property type="molecule type" value="Genomic_DNA"/>
</dbReference>
<evidence type="ECO:0000256" key="1">
    <source>
        <dbReference type="SAM" id="Phobius"/>
    </source>
</evidence>
<dbReference type="Gene3D" id="3.40.50.1820">
    <property type="entry name" value="alpha/beta hydrolase"/>
    <property type="match status" value="1"/>
</dbReference>
<keyword evidence="1" id="KW-0812">Transmembrane</keyword>